<reference evidence="1" key="1">
    <citation type="submission" date="2020-03" db="EMBL/GenBank/DDBJ databases">
        <authorList>
            <person name="Weist P."/>
        </authorList>
    </citation>
    <scope>NUCLEOTIDE SEQUENCE</scope>
</reference>
<gene>
    <name evidence="1" type="ORF">PLEPLA_LOCUS35852</name>
</gene>
<keyword evidence="2" id="KW-1185">Reference proteome</keyword>
<sequence>MKRNVLKTKTCGFMLKYRMKETQRGFKKLHWIPAETSSRPFPLVPSDSLDPNIRNRLVTLHKQLSRKHAAHLNISREQLQTWTNTKSWLC</sequence>
<organism evidence="1 2">
    <name type="scientific">Pleuronectes platessa</name>
    <name type="common">European plaice</name>
    <dbReference type="NCBI Taxonomy" id="8262"/>
    <lineage>
        <taxon>Eukaryota</taxon>
        <taxon>Metazoa</taxon>
        <taxon>Chordata</taxon>
        <taxon>Craniata</taxon>
        <taxon>Vertebrata</taxon>
        <taxon>Euteleostomi</taxon>
        <taxon>Actinopterygii</taxon>
        <taxon>Neopterygii</taxon>
        <taxon>Teleostei</taxon>
        <taxon>Neoteleostei</taxon>
        <taxon>Acanthomorphata</taxon>
        <taxon>Carangaria</taxon>
        <taxon>Pleuronectiformes</taxon>
        <taxon>Pleuronectoidei</taxon>
        <taxon>Pleuronectidae</taxon>
        <taxon>Pleuronectes</taxon>
    </lineage>
</organism>
<name>A0A9N7V946_PLEPL</name>
<comment type="caution">
    <text evidence="1">The sequence shown here is derived from an EMBL/GenBank/DDBJ whole genome shotgun (WGS) entry which is preliminary data.</text>
</comment>
<accession>A0A9N7V946</accession>
<dbReference type="Proteomes" id="UP001153269">
    <property type="component" value="Unassembled WGS sequence"/>
</dbReference>
<dbReference type="AlphaFoldDB" id="A0A9N7V946"/>
<dbReference type="EMBL" id="CADEAL010003969">
    <property type="protein sequence ID" value="CAB1448193.1"/>
    <property type="molecule type" value="Genomic_DNA"/>
</dbReference>
<proteinExistence type="predicted"/>
<evidence type="ECO:0000313" key="1">
    <source>
        <dbReference type="EMBL" id="CAB1448193.1"/>
    </source>
</evidence>
<evidence type="ECO:0000313" key="2">
    <source>
        <dbReference type="Proteomes" id="UP001153269"/>
    </source>
</evidence>
<protein>
    <submittedName>
        <fullName evidence="1">Uncharacterized protein</fullName>
    </submittedName>
</protein>